<evidence type="ECO:0000313" key="3">
    <source>
        <dbReference type="Proteomes" id="UP000016412"/>
    </source>
</evidence>
<protein>
    <submittedName>
        <fullName evidence="2">Uncharacterized protein</fullName>
    </submittedName>
</protein>
<dbReference type="RefSeq" id="WP_021330992.1">
    <property type="nucleotide sequence ID" value="NZ_AUZJ01000050.1"/>
</dbReference>
<dbReference type="PATRIC" id="fig|1125725.3.peg.2008"/>
<dbReference type="STRING" id="1125725.HMPREF1325_1165"/>
<gene>
    <name evidence="2" type="ORF">HMPREF1325_1165</name>
</gene>
<comment type="caution">
    <text evidence="2">The sequence shown here is derived from an EMBL/GenBank/DDBJ whole genome shotgun (WGS) entry which is preliminary data.</text>
</comment>
<dbReference type="OrthoDB" id="361694at2"/>
<dbReference type="Proteomes" id="UP000016412">
    <property type="component" value="Unassembled WGS sequence"/>
</dbReference>
<dbReference type="AlphaFoldDB" id="U1F7P8"/>
<sequence>MAIQPIDLQTMYSQMANIAQNAAQAQDGGRFAEAMQQQNIVRQNLEEAERVSRPASDESEAQSRAVKNDASSSHGEKEEKGKDGGREKKDERREKAVQESYIGQHIDITR</sequence>
<reference evidence="2 3" key="1">
    <citation type="submission" date="2013-08" db="EMBL/GenBank/DDBJ databases">
        <authorList>
            <person name="Durkin A.S."/>
            <person name="Haft D.R."/>
            <person name="McCorrison J."/>
            <person name="Torralba M."/>
            <person name="Gillis M."/>
            <person name="Haft D.H."/>
            <person name="Methe B."/>
            <person name="Sutton G."/>
            <person name="Nelson K.E."/>
        </authorList>
    </citation>
    <scope>NUCLEOTIDE SEQUENCE [LARGE SCALE GENOMIC DNA]</scope>
    <source>
        <strain evidence="2 3">VPI DR56BR1116</strain>
    </source>
</reference>
<organism evidence="2 3">
    <name type="scientific">Treponema socranskii subsp. socranskii VPI DR56BR1116 = ATCC 35536</name>
    <dbReference type="NCBI Taxonomy" id="1125725"/>
    <lineage>
        <taxon>Bacteria</taxon>
        <taxon>Pseudomonadati</taxon>
        <taxon>Spirochaetota</taxon>
        <taxon>Spirochaetia</taxon>
        <taxon>Spirochaetales</taxon>
        <taxon>Treponemataceae</taxon>
        <taxon>Treponema</taxon>
    </lineage>
</organism>
<dbReference type="EMBL" id="AUZJ01000050">
    <property type="protein sequence ID" value="ERF60027.1"/>
    <property type="molecule type" value="Genomic_DNA"/>
</dbReference>
<name>U1F7P8_TRESO</name>
<dbReference type="eggNOG" id="ENOG5031DX1">
    <property type="taxonomic scope" value="Bacteria"/>
</dbReference>
<feature type="region of interest" description="Disordered" evidence="1">
    <location>
        <begin position="44"/>
        <end position="110"/>
    </location>
</feature>
<accession>U1F7P8</accession>
<proteinExistence type="predicted"/>
<feature type="compositionally biased region" description="Basic and acidic residues" evidence="1">
    <location>
        <begin position="74"/>
        <end position="97"/>
    </location>
</feature>
<evidence type="ECO:0000256" key="1">
    <source>
        <dbReference type="SAM" id="MobiDB-lite"/>
    </source>
</evidence>
<evidence type="ECO:0000313" key="2">
    <source>
        <dbReference type="EMBL" id="ERF60027.1"/>
    </source>
</evidence>
<feature type="compositionally biased region" description="Basic and acidic residues" evidence="1">
    <location>
        <begin position="44"/>
        <end position="56"/>
    </location>
</feature>